<dbReference type="InterPro" id="IPR007829">
    <property type="entry name" value="TM2"/>
</dbReference>
<feature type="compositionally biased region" description="Pro residues" evidence="5">
    <location>
        <begin position="26"/>
        <end position="44"/>
    </location>
</feature>
<evidence type="ECO:0000256" key="3">
    <source>
        <dbReference type="ARBA" id="ARBA00022989"/>
    </source>
</evidence>
<evidence type="ECO:0000256" key="1">
    <source>
        <dbReference type="ARBA" id="ARBA00004141"/>
    </source>
</evidence>
<organism evidence="8 9">
    <name type="scientific">Nocardioides psychrotolerans</name>
    <dbReference type="NCBI Taxonomy" id="1005945"/>
    <lineage>
        <taxon>Bacteria</taxon>
        <taxon>Bacillati</taxon>
        <taxon>Actinomycetota</taxon>
        <taxon>Actinomycetes</taxon>
        <taxon>Propionibacteriales</taxon>
        <taxon>Nocardioidaceae</taxon>
        <taxon>Nocardioides</taxon>
    </lineage>
</organism>
<protein>
    <submittedName>
        <fullName evidence="8">TM2 domain-containing protein</fullName>
    </submittedName>
</protein>
<feature type="compositionally biased region" description="Low complexity" evidence="5">
    <location>
        <begin position="46"/>
        <end position="89"/>
    </location>
</feature>
<keyword evidence="2 6" id="KW-0812">Transmembrane</keyword>
<dbReference type="Proteomes" id="UP000198649">
    <property type="component" value="Unassembled WGS sequence"/>
</dbReference>
<evidence type="ECO:0000256" key="6">
    <source>
        <dbReference type="SAM" id="Phobius"/>
    </source>
</evidence>
<reference evidence="8 9" key="1">
    <citation type="submission" date="2016-10" db="EMBL/GenBank/DDBJ databases">
        <authorList>
            <person name="de Groot N.N."/>
        </authorList>
    </citation>
    <scope>NUCLEOTIDE SEQUENCE [LARGE SCALE GENOMIC DNA]</scope>
    <source>
        <strain evidence="8 9">CGMCC 1.11156</strain>
    </source>
</reference>
<dbReference type="GO" id="GO:0016020">
    <property type="term" value="C:membrane"/>
    <property type="evidence" value="ECO:0007669"/>
    <property type="project" value="UniProtKB-SubCell"/>
</dbReference>
<sequence length="181" mass="18924">MTQGPENPYEPNQPHDPSSGDSPYGATPPPPPPYGDPQAPPPSYEQPSYGQPGPDQQGYGQPAQPPYGQAPYGQPPYGQQPYAQMPYQTYGAGPAGPGAPYGVHPVTGIPYSDKSKVVAGLLQILVPFGIGRFYIGDSGIGIAQLLVTIFTCGIGALWPVIDGIIMLASDSKDANGLMLRS</sequence>
<evidence type="ECO:0000313" key="9">
    <source>
        <dbReference type="Proteomes" id="UP000198649"/>
    </source>
</evidence>
<comment type="subcellular location">
    <subcellularLocation>
        <location evidence="1">Membrane</location>
        <topology evidence="1">Multi-pass membrane protein</topology>
    </subcellularLocation>
</comment>
<feature type="domain" description="TM2" evidence="7">
    <location>
        <begin position="113"/>
        <end position="164"/>
    </location>
</feature>
<accession>A0A1I3F784</accession>
<feature type="transmembrane region" description="Helical" evidence="6">
    <location>
        <begin position="117"/>
        <end position="135"/>
    </location>
</feature>
<evidence type="ECO:0000256" key="4">
    <source>
        <dbReference type="ARBA" id="ARBA00023136"/>
    </source>
</evidence>
<dbReference type="Pfam" id="PF05154">
    <property type="entry name" value="TM2"/>
    <property type="match status" value="1"/>
</dbReference>
<keyword evidence="9" id="KW-1185">Reference proteome</keyword>
<name>A0A1I3F784_9ACTN</name>
<dbReference type="EMBL" id="FOQG01000004">
    <property type="protein sequence ID" value="SFI07084.1"/>
    <property type="molecule type" value="Genomic_DNA"/>
</dbReference>
<feature type="transmembrane region" description="Helical" evidence="6">
    <location>
        <begin position="141"/>
        <end position="161"/>
    </location>
</feature>
<feature type="region of interest" description="Disordered" evidence="5">
    <location>
        <begin position="1"/>
        <end position="89"/>
    </location>
</feature>
<keyword evidence="4 6" id="KW-0472">Membrane</keyword>
<gene>
    <name evidence="8" type="ORF">SAMN05216561_104257</name>
</gene>
<dbReference type="RefSeq" id="WP_091111629.1">
    <property type="nucleotide sequence ID" value="NZ_BKAF01000009.1"/>
</dbReference>
<proteinExistence type="predicted"/>
<dbReference type="STRING" id="1005945.SAMN05216561_104257"/>
<evidence type="ECO:0000256" key="2">
    <source>
        <dbReference type="ARBA" id="ARBA00022692"/>
    </source>
</evidence>
<dbReference type="OrthoDB" id="2004788at2"/>
<evidence type="ECO:0000256" key="5">
    <source>
        <dbReference type="SAM" id="MobiDB-lite"/>
    </source>
</evidence>
<evidence type="ECO:0000313" key="8">
    <source>
        <dbReference type="EMBL" id="SFI07084.1"/>
    </source>
</evidence>
<keyword evidence="3 6" id="KW-1133">Transmembrane helix</keyword>
<evidence type="ECO:0000259" key="7">
    <source>
        <dbReference type="Pfam" id="PF05154"/>
    </source>
</evidence>
<dbReference type="AlphaFoldDB" id="A0A1I3F784"/>